<evidence type="ECO:0000256" key="3">
    <source>
        <dbReference type="ARBA" id="ARBA00022771"/>
    </source>
</evidence>
<dbReference type="SUPFAM" id="SSF57667">
    <property type="entry name" value="beta-beta-alpha zinc fingers"/>
    <property type="match status" value="1"/>
</dbReference>
<dbReference type="PANTHER" id="PTHR46481">
    <property type="entry name" value="ZINC FINGER BED DOMAIN-CONTAINING PROTEIN 4"/>
    <property type="match status" value="1"/>
</dbReference>
<keyword evidence="4" id="KW-0862">Zinc</keyword>
<evidence type="ECO:0000256" key="2">
    <source>
        <dbReference type="ARBA" id="ARBA00022723"/>
    </source>
</evidence>
<dbReference type="GO" id="GO:0009791">
    <property type="term" value="P:post-embryonic development"/>
    <property type="evidence" value="ECO:0007669"/>
    <property type="project" value="UniProtKB-ARBA"/>
</dbReference>
<dbReference type="GO" id="GO:0005634">
    <property type="term" value="C:nucleus"/>
    <property type="evidence" value="ECO:0007669"/>
    <property type="project" value="UniProtKB-SubCell"/>
</dbReference>
<dbReference type="Pfam" id="PF02892">
    <property type="entry name" value="zf-BED"/>
    <property type="match status" value="1"/>
</dbReference>
<evidence type="ECO:0000313" key="10">
    <source>
        <dbReference type="EMBL" id="KAL0151697.1"/>
    </source>
</evidence>
<keyword evidence="6" id="KW-0804">Transcription</keyword>
<dbReference type="SUPFAM" id="SSF140996">
    <property type="entry name" value="Hermes dimerisation domain"/>
    <property type="match status" value="1"/>
</dbReference>
<dbReference type="SMART" id="SM00614">
    <property type="entry name" value="ZnF_BED"/>
    <property type="match status" value="1"/>
</dbReference>
<dbReference type="InterPro" id="IPR012337">
    <property type="entry name" value="RNaseH-like_sf"/>
</dbReference>
<protein>
    <recommendedName>
        <fullName evidence="9">BED-type domain-containing protein</fullName>
    </recommendedName>
</protein>
<evidence type="ECO:0000256" key="7">
    <source>
        <dbReference type="ARBA" id="ARBA00023242"/>
    </source>
</evidence>
<keyword evidence="5" id="KW-0805">Transcription regulation</keyword>
<evidence type="ECO:0000256" key="6">
    <source>
        <dbReference type="ARBA" id="ARBA00023163"/>
    </source>
</evidence>
<evidence type="ECO:0000313" key="11">
    <source>
        <dbReference type="Proteomes" id="UP001529510"/>
    </source>
</evidence>
<sequence length="376" mass="42902">MADSGAFPIPTTPSNKKSEVWKHFTLRKKDKVTVDKNTAICLICNSEVKCCSNTTNLRSHLTRHHPDVQILAPPQPNRQPKISDTFKSKIPHNSPHAQNITESIALFICKDLRPYSVVENDGSRYMLNVLEPRYSIPSRKRLSEEIIPRLYHEVKGSISLSLQSADRVDLTCDGWMSRSQDSYVTITCHYLRDDWVLVSNVLQTRAMQATHTGANVCALLSEALEEWGLTKKDPVIVTDNTANMIRAVEMMELLHIGCFAHTINLALQAALKLPAISRLLSRVRRIVTFFHRSANANKVCKEKQMLLNLPCRKLKIDVVTRWNSAVDMLDRFLEQQPARSKNPLVKMTPPQAHQRNQKNPVRCWICSVQPMHQWLK</sequence>
<dbReference type="Proteomes" id="UP001529510">
    <property type="component" value="Unassembled WGS sequence"/>
</dbReference>
<comment type="subcellular location">
    <subcellularLocation>
        <location evidence="1">Nucleus</location>
    </subcellularLocation>
</comment>
<reference evidence="10 11" key="1">
    <citation type="submission" date="2024-05" db="EMBL/GenBank/DDBJ databases">
        <title>Genome sequencing and assembly of Indian major carp, Cirrhinus mrigala (Hamilton, 1822).</title>
        <authorList>
            <person name="Mohindra V."/>
            <person name="Chowdhury L.M."/>
            <person name="Lal K."/>
            <person name="Jena J.K."/>
        </authorList>
    </citation>
    <scope>NUCLEOTIDE SEQUENCE [LARGE SCALE GENOMIC DNA]</scope>
    <source>
        <strain evidence="10">CM1030</strain>
        <tissue evidence="10">Blood</tissue>
    </source>
</reference>
<keyword evidence="2" id="KW-0479">Metal-binding</keyword>
<dbReference type="AlphaFoldDB" id="A0ABD0MNM9"/>
<dbReference type="PROSITE" id="PS50808">
    <property type="entry name" value="ZF_BED"/>
    <property type="match status" value="1"/>
</dbReference>
<evidence type="ECO:0000256" key="5">
    <source>
        <dbReference type="ARBA" id="ARBA00023015"/>
    </source>
</evidence>
<name>A0ABD0MNM9_CIRMR</name>
<dbReference type="SUPFAM" id="SSF53098">
    <property type="entry name" value="Ribonuclease H-like"/>
    <property type="match status" value="1"/>
</dbReference>
<accession>A0ABD0MNM9</accession>
<dbReference type="PANTHER" id="PTHR46481:SF10">
    <property type="entry name" value="ZINC FINGER BED DOMAIN-CONTAINING PROTEIN 39"/>
    <property type="match status" value="1"/>
</dbReference>
<keyword evidence="3 8" id="KW-0863">Zinc-finger</keyword>
<dbReference type="EMBL" id="JAMKFB020000231">
    <property type="protein sequence ID" value="KAL0151697.1"/>
    <property type="molecule type" value="Genomic_DNA"/>
</dbReference>
<organism evidence="10 11">
    <name type="scientific">Cirrhinus mrigala</name>
    <name type="common">Mrigala</name>
    <dbReference type="NCBI Taxonomy" id="683832"/>
    <lineage>
        <taxon>Eukaryota</taxon>
        <taxon>Metazoa</taxon>
        <taxon>Chordata</taxon>
        <taxon>Craniata</taxon>
        <taxon>Vertebrata</taxon>
        <taxon>Euteleostomi</taxon>
        <taxon>Actinopterygii</taxon>
        <taxon>Neopterygii</taxon>
        <taxon>Teleostei</taxon>
        <taxon>Ostariophysi</taxon>
        <taxon>Cypriniformes</taxon>
        <taxon>Cyprinidae</taxon>
        <taxon>Labeoninae</taxon>
        <taxon>Labeonini</taxon>
        <taxon>Cirrhinus</taxon>
    </lineage>
</organism>
<dbReference type="GO" id="GO:0008270">
    <property type="term" value="F:zinc ion binding"/>
    <property type="evidence" value="ECO:0007669"/>
    <property type="project" value="UniProtKB-KW"/>
</dbReference>
<evidence type="ECO:0000256" key="8">
    <source>
        <dbReference type="PROSITE-ProRule" id="PRU00027"/>
    </source>
</evidence>
<dbReference type="InterPro" id="IPR052035">
    <property type="entry name" value="ZnF_BED_domain_contain"/>
</dbReference>
<keyword evidence="7" id="KW-0539">Nucleus</keyword>
<dbReference type="InterPro" id="IPR036236">
    <property type="entry name" value="Znf_C2H2_sf"/>
</dbReference>
<evidence type="ECO:0000259" key="9">
    <source>
        <dbReference type="PROSITE" id="PS50808"/>
    </source>
</evidence>
<keyword evidence="11" id="KW-1185">Reference proteome</keyword>
<evidence type="ECO:0000256" key="4">
    <source>
        <dbReference type="ARBA" id="ARBA00022833"/>
    </source>
</evidence>
<proteinExistence type="predicted"/>
<gene>
    <name evidence="10" type="ORF">M9458_052996</name>
</gene>
<comment type="caution">
    <text evidence="10">The sequence shown here is derived from an EMBL/GenBank/DDBJ whole genome shotgun (WGS) entry which is preliminary data.</text>
</comment>
<feature type="domain" description="BED-type" evidence="9">
    <location>
        <begin position="15"/>
        <end position="67"/>
    </location>
</feature>
<dbReference type="InterPro" id="IPR003656">
    <property type="entry name" value="Znf_BED"/>
</dbReference>
<evidence type="ECO:0000256" key="1">
    <source>
        <dbReference type="ARBA" id="ARBA00004123"/>
    </source>
</evidence>